<dbReference type="PANTHER" id="PTHR23033">
    <property type="entry name" value="BETA1,3-GALACTOSYLTRANSFERASE"/>
    <property type="match status" value="1"/>
</dbReference>
<dbReference type="OMA" id="FTHPGNA"/>
<feature type="compositionally biased region" description="Low complexity" evidence="7">
    <location>
        <begin position="209"/>
        <end position="218"/>
    </location>
</feature>
<gene>
    <name evidence="8" type="ORF">CHLRE_10g458300v5</name>
</gene>
<feature type="compositionally biased region" description="Low complexity" evidence="7">
    <location>
        <begin position="279"/>
        <end position="301"/>
    </location>
</feature>
<feature type="compositionally biased region" description="Pro residues" evidence="7">
    <location>
        <begin position="360"/>
        <end position="375"/>
    </location>
</feature>
<dbReference type="PANTHER" id="PTHR23033:SF50">
    <property type="entry name" value="HEXOSYLTRANSFERASE"/>
    <property type="match status" value="1"/>
</dbReference>
<dbReference type="Gene3D" id="3.90.550.50">
    <property type="match status" value="1"/>
</dbReference>
<dbReference type="InterPro" id="IPR026050">
    <property type="entry name" value="C1GALT1/C1GALT1_chp1"/>
</dbReference>
<dbReference type="OrthoDB" id="421979at2759"/>
<accession>A0A2K3DBQ2</accession>
<evidence type="ECO:0000256" key="2">
    <source>
        <dbReference type="ARBA" id="ARBA00006462"/>
    </source>
</evidence>
<evidence type="ECO:0000256" key="3">
    <source>
        <dbReference type="ARBA" id="ARBA00022692"/>
    </source>
</evidence>
<evidence type="ECO:0000256" key="6">
    <source>
        <dbReference type="ARBA" id="ARBA00023136"/>
    </source>
</evidence>
<keyword evidence="4" id="KW-0735">Signal-anchor</keyword>
<keyword evidence="3" id="KW-0812">Transmembrane</keyword>
<sequence length="747" mass="78104">MALFKPEDFVIVINTDQQRFKLALASRPLRVGIRTYIALDDATRAEELNVRGNAHNETYAFFPNRNTSGPDANKPGDTRWQAAPFMAHRHYGPTYKWMLLGDDDTLWFMLGIKRLLHGYDPALPYAISDHLGDHNPRGFFVPSPFAAVCSPCHWPDTLQARRKEQLLERGPAYITPAEAAGWDPTELDGWGWGRLRPALVNGTGEEAAAAGDAAGAAGRSAVPGRLGGRRRRRRQWAGGAGRSLLDDQESEEQMGSPPDAGVRVSQLLKSGAGQGRGQGPAQPQGQGQGQSQSHGQGHAAGPGRLPWPTVARLLQQWQRQGSPKLAPANVSALLPLAYYGPVATVAGSGSGAAAGTAAKPPHPPRQPLPTDNPIPPPGCPCRPAGGCLHRARLCRGTGRGQELCGRSLVFKSGGFRGNSTWCRHSWAHGGAGVVLSLGLLQATTGGPVEECARSTHVHSCDMNLAMCLMRAPAPPAGTSASGAAGGSTSSGSGTGSSSGGSSGAGEGGGGGGGFMFTHPGNAVLQGGSWADPRYMVFDNPVYSKVVHDPLAFVAGRVKCGKEAREIAAAAAAAVADSTADAEDEDGEKGDGEGKGAARKQARRQLVRDSQADQSEDEGESGSGGSSGEGADSANSGVHGVTPMAQQLRGVKQHYSELVWSMDGGGAGSSSRGSGGRGGADSGDEDQAICEWLVRHAVSVHMHGRSYTSYDDAAAAMSHVARSHQKAMRVLWERQQQQQKQRAIGGRL</sequence>
<evidence type="ECO:0000313" key="9">
    <source>
        <dbReference type="Proteomes" id="UP000006906"/>
    </source>
</evidence>
<feature type="compositionally biased region" description="Low complexity" evidence="7">
    <location>
        <begin position="478"/>
        <end position="491"/>
    </location>
</feature>
<feature type="region of interest" description="Disordered" evidence="7">
    <location>
        <begin position="349"/>
        <end position="375"/>
    </location>
</feature>
<dbReference type="EMBL" id="CM008971">
    <property type="protein sequence ID" value="PNW77951.1"/>
    <property type="molecule type" value="Genomic_DNA"/>
</dbReference>
<feature type="compositionally biased region" description="Low complexity" evidence="7">
    <location>
        <begin position="349"/>
        <end position="358"/>
    </location>
</feature>
<comment type="subcellular location">
    <subcellularLocation>
        <location evidence="1">Membrane</location>
        <topology evidence="1">Single-pass type II membrane protein</topology>
    </subcellularLocation>
</comment>
<keyword evidence="6" id="KW-0472">Membrane</keyword>
<dbReference type="GeneID" id="5724128"/>
<keyword evidence="5" id="KW-1133">Transmembrane helix</keyword>
<dbReference type="GO" id="GO:0016020">
    <property type="term" value="C:membrane"/>
    <property type="evidence" value="ECO:0007669"/>
    <property type="project" value="UniProtKB-SubCell"/>
</dbReference>
<dbReference type="KEGG" id="cre:CHLRE_10g458300v5"/>
<reference evidence="8 9" key="1">
    <citation type="journal article" date="2007" name="Science">
        <title>The Chlamydomonas genome reveals the evolution of key animal and plant functions.</title>
        <authorList>
            <person name="Merchant S.S."/>
            <person name="Prochnik S.E."/>
            <person name="Vallon O."/>
            <person name="Harris E.H."/>
            <person name="Karpowicz S.J."/>
            <person name="Witman G.B."/>
            <person name="Terry A."/>
            <person name="Salamov A."/>
            <person name="Fritz-Laylin L.K."/>
            <person name="Marechal-Drouard L."/>
            <person name="Marshall W.F."/>
            <person name="Qu L.H."/>
            <person name="Nelson D.R."/>
            <person name="Sanderfoot A.A."/>
            <person name="Spalding M.H."/>
            <person name="Kapitonov V.V."/>
            <person name="Ren Q."/>
            <person name="Ferris P."/>
            <person name="Lindquist E."/>
            <person name="Shapiro H."/>
            <person name="Lucas S.M."/>
            <person name="Grimwood J."/>
            <person name="Schmutz J."/>
            <person name="Cardol P."/>
            <person name="Cerutti H."/>
            <person name="Chanfreau G."/>
            <person name="Chen C.L."/>
            <person name="Cognat V."/>
            <person name="Croft M.T."/>
            <person name="Dent R."/>
            <person name="Dutcher S."/>
            <person name="Fernandez E."/>
            <person name="Fukuzawa H."/>
            <person name="Gonzalez-Ballester D."/>
            <person name="Gonzalez-Halphen D."/>
            <person name="Hallmann A."/>
            <person name="Hanikenne M."/>
            <person name="Hippler M."/>
            <person name="Inwood W."/>
            <person name="Jabbari K."/>
            <person name="Kalanon M."/>
            <person name="Kuras R."/>
            <person name="Lefebvre P.A."/>
            <person name="Lemaire S.D."/>
            <person name="Lobanov A.V."/>
            <person name="Lohr M."/>
            <person name="Manuell A."/>
            <person name="Meier I."/>
            <person name="Mets L."/>
            <person name="Mittag M."/>
            <person name="Mittelmeier T."/>
            <person name="Moroney J.V."/>
            <person name="Moseley J."/>
            <person name="Napoli C."/>
            <person name="Nedelcu A.M."/>
            <person name="Niyogi K."/>
            <person name="Novoselov S.V."/>
            <person name="Paulsen I.T."/>
            <person name="Pazour G."/>
            <person name="Purton S."/>
            <person name="Ral J.P."/>
            <person name="Riano-Pachon D.M."/>
            <person name="Riekhof W."/>
            <person name="Rymarquis L."/>
            <person name="Schroda M."/>
            <person name="Stern D."/>
            <person name="Umen J."/>
            <person name="Willows R."/>
            <person name="Wilson N."/>
            <person name="Zimmer S.L."/>
            <person name="Allmer J."/>
            <person name="Balk J."/>
            <person name="Bisova K."/>
            <person name="Chen C.J."/>
            <person name="Elias M."/>
            <person name="Gendler K."/>
            <person name="Hauser C."/>
            <person name="Lamb M.R."/>
            <person name="Ledford H."/>
            <person name="Long J.C."/>
            <person name="Minagawa J."/>
            <person name="Page M.D."/>
            <person name="Pan J."/>
            <person name="Pootakham W."/>
            <person name="Roje S."/>
            <person name="Rose A."/>
            <person name="Stahlberg E."/>
            <person name="Terauchi A.M."/>
            <person name="Yang P."/>
            <person name="Ball S."/>
            <person name="Bowler C."/>
            <person name="Dieckmann C.L."/>
            <person name="Gladyshev V.N."/>
            <person name="Green P."/>
            <person name="Jorgensen R."/>
            <person name="Mayfield S."/>
            <person name="Mueller-Roeber B."/>
            <person name="Rajamani S."/>
            <person name="Sayre R.T."/>
            <person name="Brokstein P."/>
            <person name="Dubchak I."/>
            <person name="Goodstein D."/>
            <person name="Hornick L."/>
            <person name="Huang Y.W."/>
            <person name="Jhaveri J."/>
            <person name="Luo Y."/>
            <person name="Martinez D."/>
            <person name="Ngau W.C."/>
            <person name="Otillar B."/>
            <person name="Poliakov A."/>
            <person name="Porter A."/>
            <person name="Szajkowski L."/>
            <person name="Werner G."/>
            <person name="Zhou K."/>
            <person name="Grigoriev I.V."/>
            <person name="Rokhsar D.S."/>
            <person name="Grossman A.R."/>
        </authorList>
    </citation>
    <scope>NUCLEOTIDE SEQUENCE [LARGE SCALE GENOMIC DNA]</scope>
    <source>
        <strain evidence="9">CC-503</strain>
    </source>
</reference>
<feature type="compositionally biased region" description="Gly residues" evidence="7">
    <location>
        <begin position="492"/>
        <end position="513"/>
    </location>
</feature>
<feature type="region of interest" description="Disordered" evidence="7">
    <location>
        <begin position="209"/>
        <end position="306"/>
    </location>
</feature>
<evidence type="ECO:0000256" key="7">
    <source>
        <dbReference type="SAM" id="MobiDB-lite"/>
    </source>
</evidence>
<dbReference type="InParanoid" id="A0A2K3DBQ2"/>
<name>A0A2K3DBQ2_CHLRE</name>
<dbReference type="Proteomes" id="UP000006906">
    <property type="component" value="Chromosome 10"/>
</dbReference>
<evidence type="ECO:0000256" key="4">
    <source>
        <dbReference type="ARBA" id="ARBA00022968"/>
    </source>
</evidence>
<dbReference type="RefSeq" id="XP_042920501.1">
    <property type="nucleotide sequence ID" value="XM_043067104.1"/>
</dbReference>
<feature type="compositionally biased region" description="Gly residues" evidence="7">
    <location>
        <begin position="662"/>
        <end position="680"/>
    </location>
</feature>
<evidence type="ECO:0000256" key="1">
    <source>
        <dbReference type="ARBA" id="ARBA00004606"/>
    </source>
</evidence>
<comment type="similarity">
    <text evidence="2">Belongs to the glycosyltransferase 31 family. Beta3-Gal-T subfamily.</text>
</comment>
<organism evidence="8 9">
    <name type="scientific">Chlamydomonas reinhardtii</name>
    <name type="common">Chlamydomonas smithii</name>
    <dbReference type="NCBI Taxonomy" id="3055"/>
    <lineage>
        <taxon>Eukaryota</taxon>
        <taxon>Viridiplantae</taxon>
        <taxon>Chlorophyta</taxon>
        <taxon>core chlorophytes</taxon>
        <taxon>Chlorophyceae</taxon>
        <taxon>CS clade</taxon>
        <taxon>Chlamydomonadales</taxon>
        <taxon>Chlamydomonadaceae</taxon>
        <taxon>Chlamydomonas</taxon>
    </lineage>
</organism>
<feature type="region of interest" description="Disordered" evidence="7">
    <location>
        <begin position="661"/>
        <end position="682"/>
    </location>
</feature>
<dbReference type="ExpressionAtlas" id="A0A2K3DBQ2">
    <property type="expression patterns" value="baseline"/>
</dbReference>
<keyword evidence="9" id="KW-1185">Reference proteome</keyword>
<evidence type="ECO:0000256" key="5">
    <source>
        <dbReference type="ARBA" id="ARBA00022989"/>
    </source>
</evidence>
<dbReference type="Gramene" id="PNW77951">
    <property type="protein sequence ID" value="PNW77951"/>
    <property type="gene ID" value="CHLRE_10g458300v5"/>
</dbReference>
<proteinExistence type="inferred from homology"/>
<evidence type="ECO:0000313" key="8">
    <source>
        <dbReference type="EMBL" id="PNW77951.1"/>
    </source>
</evidence>
<protein>
    <submittedName>
        <fullName evidence="8">Uncharacterized protein</fullName>
    </submittedName>
</protein>
<dbReference type="AlphaFoldDB" id="A0A2K3DBQ2"/>
<feature type="region of interest" description="Disordered" evidence="7">
    <location>
        <begin position="573"/>
        <end position="639"/>
    </location>
</feature>
<feature type="region of interest" description="Disordered" evidence="7">
    <location>
        <begin position="478"/>
        <end position="513"/>
    </location>
</feature>